<evidence type="ECO:0000313" key="1">
    <source>
        <dbReference type="EMBL" id="KAJ9069795.1"/>
    </source>
</evidence>
<sequence length="153" mass="16977">MRNGYGYVPKGSNDGMAWRSEVWSVAYSMVALLGLLGIGLCQMIKGSHNSVIFLEFLQLVWEHLRCTSPSFTNIIVLDNVGLHKVADIIKEFQVIEPGVEITSQQLATAPLCLFFLPHIPHLSWSISESGWTPAGETGQAWKAKYTKGTILDR</sequence>
<keyword evidence="2" id="KW-1185">Reference proteome</keyword>
<organism evidence="1 2">
    <name type="scientific">Entomophthora muscae</name>
    <dbReference type="NCBI Taxonomy" id="34485"/>
    <lineage>
        <taxon>Eukaryota</taxon>
        <taxon>Fungi</taxon>
        <taxon>Fungi incertae sedis</taxon>
        <taxon>Zoopagomycota</taxon>
        <taxon>Entomophthoromycotina</taxon>
        <taxon>Entomophthoromycetes</taxon>
        <taxon>Entomophthorales</taxon>
        <taxon>Entomophthoraceae</taxon>
        <taxon>Entomophthora</taxon>
    </lineage>
</organism>
<proteinExistence type="predicted"/>
<protein>
    <submittedName>
        <fullName evidence="1">Uncharacterized protein</fullName>
    </submittedName>
</protein>
<accession>A0ACC2T5N1</accession>
<comment type="caution">
    <text evidence="1">The sequence shown here is derived from an EMBL/GenBank/DDBJ whole genome shotgun (WGS) entry which is preliminary data.</text>
</comment>
<reference evidence="1" key="1">
    <citation type="submission" date="2022-04" db="EMBL/GenBank/DDBJ databases">
        <title>Genome of the entomopathogenic fungus Entomophthora muscae.</title>
        <authorList>
            <person name="Elya C."/>
            <person name="Lovett B.R."/>
            <person name="Lee E."/>
            <person name="Macias A.M."/>
            <person name="Hajek A.E."/>
            <person name="De Bivort B.L."/>
            <person name="Kasson M.T."/>
            <person name="De Fine Licht H.H."/>
            <person name="Stajich J.E."/>
        </authorList>
    </citation>
    <scope>NUCLEOTIDE SEQUENCE</scope>
    <source>
        <strain evidence="1">Berkeley</strain>
    </source>
</reference>
<gene>
    <name evidence="1" type="ORF">DSO57_1014908</name>
</gene>
<name>A0ACC2T5N1_9FUNG</name>
<dbReference type="EMBL" id="QTSX02003608">
    <property type="protein sequence ID" value="KAJ9069795.1"/>
    <property type="molecule type" value="Genomic_DNA"/>
</dbReference>
<dbReference type="Proteomes" id="UP001165960">
    <property type="component" value="Unassembled WGS sequence"/>
</dbReference>
<evidence type="ECO:0000313" key="2">
    <source>
        <dbReference type="Proteomes" id="UP001165960"/>
    </source>
</evidence>